<dbReference type="AlphaFoldDB" id="A0A2N5H9S0"/>
<gene>
    <name evidence="1" type="ORF">CVD27_21110</name>
</gene>
<accession>A0A2N5H9S0</accession>
<evidence type="ECO:0000313" key="2">
    <source>
        <dbReference type="Proteomes" id="UP000234950"/>
    </source>
</evidence>
<organism evidence="1 2">
    <name type="scientific">Neobacillus cucumis</name>
    <dbReference type="NCBI Taxonomy" id="1740721"/>
    <lineage>
        <taxon>Bacteria</taxon>
        <taxon>Bacillati</taxon>
        <taxon>Bacillota</taxon>
        <taxon>Bacilli</taxon>
        <taxon>Bacillales</taxon>
        <taxon>Bacillaceae</taxon>
        <taxon>Neobacillus</taxon>
    </lineage>
</organism>
<protein>
    <submittedName>
        <fullName evidence="1">Uncharacterized protein</fullName>
    </submittedName>
</protein>
<comment type="caution">
    <text evidence="1">The sequence shown here is derived from an EMBL/GenBank/DDBJ whole genome shotgun (WGS) entry which is preliminary data.</text>
</comment>
<proteinExistence type="predicted"/>
<name>A0A2N5H9S0_9BACI</name>
<dbReference type="Proteomes" id="UP000234950">
    <property type="component" value="Unassembled WGS sequence"/>
</dbReference>
<reference evidence="1 2" key="1">
    <citation type="submission" date="2017-11" db="EMBL/GenBank/DDBJ databases">
        <title>Comparitive Functional Genomics of Dry Heat Resistant strains isolated from the Viking Spacecraft.</title>
        <authorList>
            <person name="Seuylemezian A."/>
            <person name="Cooper K."/>
            <person name="Vaishampayan P."/>
        </authorList>
    </citation>
    <scope>NUCLEOTIDE SEQUENCE [LARGE SCALE GENOMIC DNA]</scope>
    <source>
        <strain evidence="1 2">V32-6</strain>
    </source>
</reference>
<sequence length="78" mass="8563">MGRRHKTHPVRRRFLPSSGGGLCLESQGAATGYACDLEPMAPGAGQFSKSKFILSYLKIKTAAPFTAPLFCYCEFFSR</sequence>
<keyword evidence="2" id="KW-1185">Reference proteome</keyword>
<evidence type="ECO:0000313" key="1">
    <source>
        <dbReference type="EMBL" id="PLS02244.1"/>
    </source>
</evidence>
<dbReference type="EMBL" id="PGVE01000078">
    <property type="protein sequence ID" value="PLS02244.1"/>
    <property type="molecule type" value="Genomic_DNA"/>
</dbReference>